<keyword evidence="1" id="KW-0812">Transmembrane</keyword>
<dbReference type="AlphaFoldDB" id="A0A545UHA5"/>
<dbReference type="PANTHER" id="PTHR12147:SF26">
    <property type="entry name" value="PEPTIDASE M28 DOMAIN-CONTAINING PROTEIN"/>
    <property type="match status" value="1"/>
</dbReference>
<accession>A0A545UHA5</accession>
<comment type="caution">
    <text evidence="3">The sequence shown here is derived from an EMBL/GenBank/DDBJ whole genome shotgun (WGS) entry which is preliminary data.</text>
</comment>
<evidence type="ECO:0000313" key="4">
    <source>
        <dbReference type="Proteomes" id="UP000315439"/>
    </source>
</evidence>
<feature type="transmembrane region" description="Helical" evidence="1">
    <location>
        <begin position="12"/>
        <end position="31"/>
    </location>
</feature>
<dbReference type="Proteomes" id="UP000315439">
    <property type="component" value="Unassembled WGS sequence"/>
</dbReference>
<name>A0A545UHA5_9GAMM</name>
<sequence>MNRSLLANAFKIVFRISLIVVICLVIIGLAITRPTFVTQEPDLTDDYVSADNLKKHVIFLSETSVPRSNEYPENLNSVANYIKEKLSLSTDDVSFQSYVAGAQTYKNVIAKFGPTSGDLIIIGAHYDAYAELPGADDNASGVAGLIELGRLLKTVELSSQVLLVAYSLEEPPYFASKKMGSYVHASSLRAHTVKMMISLEMIGYFSEEEDSQSFPVPLMGFVYPDRGNFIAVVDRFTANNAAGLKSVINQYTDLSAYSINAPASVTGVDFSDHRNYWAFGFPAIMVTDTAFFRNRAYHTVNDTYDKLNYKAMAKVVFGVFKYVQKIDNQKK</sequence>
<keyword evidence="1" id="KW-1133">Transmembrane helix</keyword>
<reference evidence="3 4" key="1">
    <citation type="submission" date="2019-07" db="EMBL/GenBank/DDBJ databases">
        <title>Draft genome for Aliikangiella sp. M105.</title>
        <authorList>
            <person name="Wang G."/>
        </authorList>
    </citation>
    <scope>NUCLEOTIDE SEQUENCE [LARGE SCALE GENOMIC DNA]</scope>
    <source>
        <strain evidence="3 4">M105</strain>
    </source>
</reference>
<dbReference type="PANTHER" id="PTHR12147">
    <property type="entry name" value="METALLOPEPTIDASE M28 FAMILY MEMBER"/>
    <property type="match status" value="1"/>
</dbReference>
<evidence type="ECO:0000259" key="2">
    <source>
        <dbReference type="Pfam" id="PF04389"/>
    </source>
</evidence>
<dbReference type="EMBL" id="VIKS01000003">
    <property type="protein sequence ID" value="TQV88856.1"/>
    <property type="molecule type" value="Genomic_DNA"/>
</dbReference>
<feature type="domain" description="Peptidase M28" evidence="2">
    <location>
        <begin position="107"/>
        <end position="320"/>
    </location>
</feature>
<dbReference type="InterPro" id="IPR007484">
    <property type="entry name" value="Peptidase_M28"/>
</dbReference>
<keyword evidence="4" id="KW-1185">Reference proteome</keyword>
<dbReference type="Gene3D" id="3.40.630.10">
    <property type="entry name" value="Zn peptidases"/>
    <property type="match status" value="1"/>
</dbReference>
<protein>
    <submittedName>
        <fullName evidence="3">M28 family peptidase</fullName>
    </submittedName>
</protein>
<dbReference type="GO" id="GO:0008235">
    <property type="term" value="F:metalloexopeptidase activity"/>
    <property type="evidence" value="ECO:0007669"/>
    <property type="project" value="InterPro"/>
</dbReference>
<dbReference type="InterPro" id="IPR045175">
    <property type="entry name" value="M28_fam"/>
</dbReference>
<keyword evidence="1" id="KW-0472">Membrane</keyword>
<gene>
    <name evidence="3" type="ORF">FLL46_04805</name>
</gene>
<dbReference type="GO" id="GO:0006508">
    <property type="term" value="P:proteolysis"/>
    <property type="evidence" value="ECO:0007669"/>
    <property type="project" value="InterPro"/>
</dbReference>
<proteinExistence type="predicted"/>
<dbReference type="Pfam" id="PF04389">
    <property type="entry name" value="Peptidase_M28"/>
    <property type="match status" value="1"/>
</dbReference>
<dbReference type="RefSeq" id="WP_142892341.1">
    <property type="nucleotide sequence ID" value="NZ_ML660161.1"/>
</dbReference>
<organism evidence="3 4">
    <name type="scientific">Aliikangiella coralliicola</name>
    <dbReference type="NCBI Taxonomy" id="2592383"/>
    <lineage>
        <taxon>Bacteria</taxon>
        <taxon>Pseudomonadati</taxon>
        <taxon>Pseudomonadota</taxon>
        <taxon>Gammaproteobacteria</taxon>
        <taxon>Oceanospirillales</taxon>
        <taxon>Pleioneaceae</taxon>
        <taxon>Aliikangiella</taxon>
    </lineage>
</organism>
<evidence type="ECO:0000313" key="3">
    <source>
        <dbReference type="EMBL" id="TQV88856.1"/>
    </source>
</evidence>
<evidence type="ECO:0000256" key="1">
    <source>
        <dbReference type="SAM" id="Phobius"/>
    </source>
</evidence>
<dbReference type="SUPFAM" id="SSF53187">
    <property type="entry name" value="Zn-dependent exopeptidases"/>
    <property type="match status" value="1"/>
</dbReference>
<dbReference type="OrthoDB" id="9778250at2"/>